<dbReference type="GO" id="GO:0015889">
    <property type="term" value="P:cobalamin transport"/>
    <property type="evidence" value="ECO:0007669"/>
    <property type="project" value="TreeGrafter"/>
</dbReference>
<keyword evidence="16" id="KW-1185">Reference proteome</keyword>
<evidence type="ECO:0000256" key="5">
    <source>
        <dbReference type="ARBA" id="ARBA00022729"/>
    </source>
</evidence>
<dbReference type="Proteomes" id="UP000462066">
    <property type="component" value="Unassembled WGS sequence"/>
</dbReference>
<evidence type="ECO:0000256" key="8">
    <source>
        <dbReference type="ARBA" id="ARBA00023136"/>
    </source>
</evidence>
<evidence type="ECO:0008006" key="17">
    <source>
        <dbReference type="Google" id="ProtNLM"/>
    </source>
</evidence>
<evidence type="ECO:0000256" key="11">
    <source>
        <dbReference type="RuleBase" id="RU003357"/>
    </source>
</evidence>
<evidence type="ECO:0000256" key="9">
    <source>
        <dbReference type="ARBA" id="ARBA00023237"/>
    </source>
</evidence>
<comment type="subcellular location">
    <subcellularLocation>
        <location evidence="1 10">Cell outer membrane</location>
        <topology evidence="1 10">Multi-pass membrane protein</topology>
    </subcellularLocation>
</comment>
<keyword evidence="5 12" id="KW-0732">Signal</keyword>
<evidence type="ECO:0000259" key="13">
    <source>
        <dbReference type="Pfam" id="PF00593"/>
    </source>
</evidence>
<feature type="chain" id="PRO_5030982131" description="TonB-dependent receptor" evidence="12">
    <location>
        <begin position="31"/>
        <end position="642"/>
    </location>
</feature>
<dbReference type="InterPro" id="IPR037066">
    <property type="entry name" value="Plug_dom_sf"/>
</dbReference>
<dbReference type="EMBL" id="MWIP01000014">
    <property type="protein sequence ID" value="KAF1685335.1"/>
    <property type="molecule type" value="Genomic_DNA"/>
</dbReference>
<evidence type="ECO:0000259" key="14">
    <source>
        <dbReference type="Pfam" id="PF07715"/>
    </source>
</evidence>
<dbReference type="InterPro" id="IPR012910">
    <property type="entry name" value="Plug_dom"/>
</dbReference>
<sequence length="642" mass="69879">MRGAGARPSSAAWRAAAAIVLSFAAGALPAQEPPEPAVFPAHDLDEVRVTATVLPTAAIEASQNVTVLRREDLEAWRGRSLAEVLAGQAGLMVDRSARGGGYGALYLRGADPSHVVVLVDHVRQNDPLSSRGSAVDLNTLALEEIERIEIVRGNASVAHAEAVAGLVHVFTRRPAEGASAGIAAGGDGLRAVRAGLSGQGWRIAASDREDGDGRRGFQGVRAFDAGWARELGQALSLRAAFRYGDSRGRGFPDDSGGPRHAVLRELDARSATTRQFSLMGEFRPAAGTVEAQWATFSRRGEDSSPGVAGGLRDPAGLPALAARTDYRRDELQATWRLPLGAGGGLGAGVLHQRERGRYDGRIDFGFFQLPTAFAMQRRTDAAFAELRWRHGPWTAQGGLRHERRHDAGAGTGSATHPMLSLQRRAGADGAHWGASFSRSSKPPSFYALGHPLVGNPGLRPERAEQRELYYANADDAAWPSRLTLFAARYRDLVDFDGGPPPRLVNRARIEAEGLEWRTRHHFDNDWRLSLDGAWMRVRDPLDGIRLRHRPRLQAGAELAVPLDGRHELSLWLHHLGRRFDSSIPTGDRWLEPATTLDLALRRHWGRAIVLLALDNATDARDEEVIGLEAPGRRLRLSLQWDM</sequence>
<evidence type="ECO:0000256" key="10">
    <source>
        <dbReference type="PROSITE-ProRule" id="PRU01360"/>
    </source>
</evidence>
<keyword evidence="3 10" id="KW-1134">Transmembrane beta strand</keyword>
<feature type="signal peptide" evidence="12">
    <location>
        <begin position="1"/>
        <end position="30"/>
    </location>
</feature>
<evidence type="ECO:0000313" key="15">
    <source>
        <dbReference type="EMBL" id="KAF1685335.1"/>
    </source>
</evidence>
<organism evidence="15 16">
    <name type="scientific">Pseudoxanthomonas broegbernensis</name>
    <dbReference type="NCBI Taxonomy" id="83619"/>
    <lineage>
        <taxon>Bacteria</taxon>
        <taxon>Pseudomonadati</taxon>
        <taxon>Pseudomonadota</taxon>
        <taxon>Gammaproteobacteria</taxon>
        <taxon>Lysobacterales</taxon>
        <taxon>Lysobacteraceae</taxon>
        <taxon>Pseudoxanthomonas</taxon>
    </lineage>
</organism>
<dbReference type="GO" id="GO:0009279">
    <property type="term" value="C:cell outer membrane"/>
    <property type="evidence" value="ECO:0007669"/>
    <property type="project" value="UniProtKB-SubCell"/>
</dbReference>
<feature type="domain" description="TonB-dependent receptor plug" evidence="14">
    <location>
        <begin position="59"/>
        <end position="159"/>
    </location>
</feature>
<dbReference type="PANTHER" id="PTHR30069">
    <property type="entry name" value="TONB-DEPENDENT OUTER MEMBRANE RECEPTOR"/>
    <property type="match status" value="1"/>
</dbReference>
<reference evidence="15 16" key="1">
    <citation type="submission" date="2017-10" db="EMBL/GenBank/DDBJ databases">
        <title>Whole genome sequencing of Pseudoxanthomonas broegbernensis DSM 12573(T).</title>
        <authorList>
            <person name="Kumar S."/>
            <person name="Bansal K."/>
            <person name="Kaur A."/>
            <person name="Patil P."/>
            <person name="Sharma S."/>
            <person name="Patil P.B."/>
        </authorList>
    </citation>
    <scope>NUCLEOTIDE SEQUENCE [LARGE SCALE GENOMIC DNA]</scope>
    <source>
        <strain evidence="15 16">DSM 12573</strain>
    </source>
</reference>
<keyword evidence="7 11" id="KW-0798">TonB box</keyword>
<dbReference type="PANTHER" id="PTHR30069:SF53">
    <property type="entry name" value="COLICIN I RECEPTOR-RELATED"/>
    <property type="match status" value="1"/>
</dbReference>
<dbReference type="InterPro" id="IPR036942">
    <property type="entry name" value="Beta-barrel_TonB_sf"/>
</dbReference>
<dbReference type="Gene3D" id="2.40.170.20">
    <property type="entry name" value="TonB-dependent receptor, beta-barrel domain"/>
    <property type="match status" value="1"/>
</dbReference>
<dbReference type="RefSeq" id="WP_246429159.1">
    <property type="nucleotide sequence ID" value="NZ_JACHGU010000009.1"/>
</dbReference>
<evidence type="ECO:0000256" key="3">
    <source>
        <dbReference type="ARBA" id="ARBA00022452"/>
    </source>
</evidence>
<keyword evidence="2 10" id="KW-0813">Transport</keyword>
<dbReference type="AlphaFoldDB" id="A0A7V8K6L4"/>
<protein>
    <recommendedName>
        <fullName evidence="17">TonB-dependent receptor</fullName>
    </recommendedName>
</protein>
<keyword evidence="8 10" id="KW-0472">Membrane</keyword>
<dbReference type="PROSITE" id="PS52016">
    <property type="entry name" value="TONB_DEPENDENT_REC_3"/>
    <property type="match status" value="1"/>
</dbReference>
<dbReference type="InterPro" id="IPR039426">
    <property type="entry name" value="TonB-dep_rcpt-like"/>
</dbReference>
<dbReference type="SUPFAM" id="SSF56935">
    <property type="entry name" value="Porins"/>
    <property type="match status" value="1"/>
</dbReference>
<dbReference type="GO" id="GO:0006811">
    <property type="term" value="P:monoatomic ion transport"/>
    <property type="evidence" value="ECO:0007669"/>
    <property type="project" value="UniProtKB-KW"/>
</dbReference>
<evidence type="ECO:0000256" key="1">
    <source>
        <dbReference type="ARBA" id="ARBA00004571"/>
    </source>
</evidence>
<evidence type="ECO:0000256" key="6">
    <source>
        <dbReference type="ARBA" id="ARBA00023065"/>
    </source>
</evidence>
<proteinExistence type="inferred from homology"/>
<evidence type="ECO:0000313" key="16">
    <source>
        <dbReference type="Proteomes" id="UP000462066"/>
    </source>
</evidence>
<dbReference type="Pfam" id="PF00593">
    <property type="entry name" value="TonB_dep_Rec_b-barrel"/>
    <property type="match status" value="1"/>
</dbReference>
<dbReference type="Gene3D" id="2.170.130.10">
    <property type="entry name" value="TonB-dependent receptor, plug domain"/>
    <property type="match status" value="1"/>
</dbReference>
<keyword evidence="4 10" id="KW-0812">Transmembrane</keyword>
<evidence type="ECO:0000256" key="4">
    <source>
        <dbReference type="ARBA" id="ARBA00022692"/>
    </source>
</evidence>
<feature type="domain" description="TonB-dependent receptor-like beta-barrel" evidence="13">
    <location>
        <begin position="216"/>
        <end position="601"/>
    </location>
</feature>
<accession>A0A7V8K6L4</accession>
<comment type="similarity">
    <text evidence="10 11">Belongs to the TonB-dependent receptor family.</text>
</comment>
<evidence type="ECO:0000256" key="7">
    <source>
        <dbReference type="ARBA" id="ARBA00023077"/>
    </source>
</evidence>
<dbReference type="Pfam" id="PF07715">
    <property type="entry name" value="Plug"/>
    <property type="match status" value="1"/>
</dbReference>
<gene>
    <name evidence="15" type="ORF">B1992_12430</name>
</gene>
<evidence type="ECO:0000256" key="12">
    <source>
        <dbReference type="SAM" id="SignalP"/>
    </source>
</evidence>
<evidence type="ECO:0000256" key="2">
    <source>
        <dbReference type="ARBA" id="ARBA00022448"/>
    </source>
</evidence>
<keyword evidence="6" id="KW-0406">Ion transport</keyword>
<dbReference type="InterPro" id="IPR000531">
    <property type="entry name" value="Beta-barrel_TonB"/>
</dbReference>
<keyword evidence="9 10" id="KW-0998">Cell outer membrane</keyword>
<comment type="caution">
    <text evidence="15">The sequence shown here is derived from an EMBL/GenBank/DDBJ whole genome shotgun (WGS) entry which is preliminary data.</text>
</comment>
<name>A0A7V8K6L4_9GAMM</name>